<sequence length="151" mass="16775">MLKKLIATVLISSTLAVVGCTSMPSTIQQEQNLALLQNKIWVMTHIGAIEYKMDPHAPNAPSIQFNSNEMRVNGTDGCNRLMGTYVVKGNQINFSPMAGTKMMCMETMELSSKYNEALSQVAGYQVYGQTLKLLDRHGNVVLKYRSTVQPR</sequence>
<gene>
    <name evidence="3" type="ORF">B9T28_10840</name>
</gene>
<feature type="signal peptide" evidence="1">
    <location>
        <begin position="1"/>
        <end position="19"/>
    </location>
</feature>
<protein>
    <submittedName>
        <fullName evidence="3">META domain-containing protein</fullName>
    </submittedName>
</protein>
<feature type="chain" id="PRO_5012395590" evidence="1">
    <location>
        <begin position="20"/>
        <end position="151"/>
    </location>
</feature>
<dbReference type="EMBL" id="NEGB01000006">
    <property type="protein sequence ID" value="OTG64693.1"/>
    <property type="molecule type" value="Genomic_DNA"/>
</dbReference>
<dbReference type="AlphaFoldDB" id="A0A1Y3CHQ6"/>
<dbReference type="Pfam" id="PF03724">
    <property type="entry name" value="META"/>
    <property type="match status" value="1"/>
</dbReference>
<keyword evidence="1" id="KW-0732">Signal</keyword>
<reference evidence="3 4" key="1">
    <citation type="submission" date="2017-04" db="EMBL/GenBank/DDBJ databases">
        <title>High diversity of culturable Acinetobacter species in natural soil and water ecosystems.</title>
        <authorList>
            <person name="Nemec A."/>
            <person name="Radolfova-Krizova L."/>
        </authorList>
    </citation>
    <scope>NUCLEOTIDE SEQUENCE [LARGE SCALE GENOMIC DNA]</scope>
    <source>
        <strain evidence="3 4">ANC 4999</strain>
    </source>
</reference>
<dbReference type="Gene3D" id="2.40.128.270">
    <property type="match status" value="1"/>
</dbReference>
<organism evidence="3 4">
    <name type="scientific">Acinetobacter silvestris</name>
    <dbReference type="NCBI Taxonomy" id="1977882"/>
    <lineage>
        <taxon>Bacteria</taxon>
        <taxon>Pseudomonadati</taxon>
        <taxon>Pseudomonadota</taxon>
        <taxon>Gammaproteobacteria</taxon>
        <taxon>Moraxellales</taxon>
        <taxon>Moraxellaceae</taxon>
        <taxon>Acinetobacter</taxon>
    </lineage>
</organism>
<dbReference type="RefSeq" id="WP_086204002.1">
    <property type="nucleotide sequence ID" value="NZ_NEGB01000006.1"/>
</dbReference>
<dbReference type="STRING" id="1977882.B9T28_10840"/>
<dbReference type="InterPro" id="IPR005184">
    <property type="entry name" value="DUF306_Meta_HslJ"/>
</dbReference>
<evidence type="ECO:0000256" key="1">
    <source>
        <dbReference type="SAM" id="SignalP"/>
    </source>
</evidence>
<dbReference type="PROSITE" id="PS51257">
    <property type="entry name" value="PROKAR_LIPOPROTEIN"/>
    <property type="match status" value="1"/>
</dbReference>
<proteinExistence type="predicted"/>
<dbReference type="OrthoDB" id="5348860at2"/>
<evidence type="ECO:0000313" key="3">
    <source>
        <dbReference type="EMBL" id="OTG64693.1"/>
    </source>
</evidence>
<name>A0A1Y3CHQ6_9GAMM</name>
<dbReference type="Proteomes" id="UP000242765">
    <property type="component" value="Unassembled WGS sequence"/>
</dbReference>
<dbReference type="InterPro" id="IPR038670">
    <property type="entry name" value="HslJ-like_sf"/>
</dbReference>
<accession>A0A1Y3CHQ6</accession>
<dbReference type="InterPro" id="IPR053147">
    <property type="entry name" value="Hsp_HslJ-like"/>
</dbReference>
<dbReference type="PANTHER" id="PTHR35535:SF1">
    <property type="entry name" value="HEAT SHOCK PROTEIN HSLJ"/>
    <property type="match status" value="1"/>
</dbReference>
<keyword evidence="4" id="KW-1185">Reference proteome</keyword>
<dbReference type="PANTHER" id="PTHR35535">
    <property type="entry name" value="HEAT SHOCK PROTEIN HSLJ"/>
    <property type="match status" value="1"/>
</dbReference>
<evidence type="ECO:0000259" key="2">
    <source>
        <dbReference type="Pfam" id="PF03724"/>
    </source>
</evidence>
<comment type="caution">
    <text evidence="3">The sequence shown here is derived from an EMBL/GenBank/DDBJ whole genome shotgun (WGS) entry which is preliminary data.</text>
</comment>
<feature type="domain" description="DUF306" evidence="2">
    <location>
        <begin position="36"/>
        <end position="144"/>
    </location>
</feature>
<evidence type="ECO:0000313" key="4">
    <source>
        <dbReference type="Proteomes" id="UP000242765"/>
    </source>
</evidence>